<organism evidence="2 3">
    <name type="scientific">Thermincola potens (strain JR)</name>
    <dbReference type="NCBI Taxonomy" id="635013"/>
    <lineage>
        <taxon>Bacteria</taxon>
        <taxon>Bacillati</taxon>
        <taxon>Bacillota</taxon>
        <taxon>Clostridia</taxon>
        <taxon>Eubacteriales</taxon>
        <taxon>Thermincolaceae</taxon>
        <taxon>Thermincola</taxon>
    </lineage>
</organism>
<keyword evidence="3" id="KW-1185">Reference proteome</keyword>
<dbReference type="RefSeq" id="WP_013120838.1">
    <property type="nucleotide sequence ID" value="NC_014152.1"/>
</dbReference>
<dbReference type="KEGG" id="tjr:TherJR_1983"/>
<evidence type="ECO:0000313" key="3">
    <source>
        <dbReference type="Proteomes" id="UP000002377"/>
    </source>
</evidence>
<reference evidence="2 3" key="1">
    <citation type="submission" date="2010-05" db="EMBL/GenBank/DDBJ databases">
        <title>Complete sequence of Thermincola sp. JR.</title>
        <authorList>
            <consortium name="US DOE Joint Genome Institute"/>
            <person name="Lucas S."/>
            <person name="Copeland A."/>
            <person name="Lapidus A."/>
            <person name="Cheng J.-F."/>
            <person name="Bruce D."/>
            <person name="Goodwin L."/>
            <person name="Pitluck S."/>
            <person name="Chertkov O."/>
            <person name="Detter J.C."/>
            <person name="Han C."/>
            <person name="Tapia R."/>
            <person name="Land M."/>
            <person name="Hauser L."/>
            <person name="Kyrpides N."/>
            <person name="Mikhailova N."/>
            <person name="Hazen T.C."/>
            <person name="Woyke T."/>
        </authorList>
    </citation>
    <scope>NUCLEOTIDE SEQUENCE [LARGE SCALE GENOMIC DNA]</scope>
    <source>
        <strain evidence="2 3">JR</strain>
    </source>
</reference>
<keyword evidence="1" id="KW-0812">Transmembrane</keyword>
<sequence length="149" mass="16662">MRRLIWRGIVFVYREMFTGVLLGLTALFLVVKLAPGGDINAGLVAVFGLGAGLLKGFSKFLLLEMVNRIPANEYSKNYPRFKILFLWLGVFALTAIINYGFNISNWFTEPSRLIAKSPLFGGIPVIHVEIALIFLFCLGIISHIYEPPL</sequence>
<proteinExistence type="predicted"/>
<feature type="transmembrane region" description="Helical" evidence="1">
    <location>
        <begin position="121"/>
        <end position="145"/>
    </location>
</feature>
<dbReference type="STRING" id="635013.TherJR_1983"/>
<feature type="transmembrane region" description="Helical" evidence="1">
    <location>
        <begin position="43"/>
        <end position="62"/>
    </location>
</feature>
<feature type="transmembrane region" description="Helical" evidence="1">
    <location>
        <begin position="12"/>
        <end position="31"/>
    </location>
</feature>
<protein>
    <submittedName>
        <fullName evidence="2">Uncharacterized protein</fullName>
    </submittedName>
</protein>
<evidence type="ECO:0000313" key="2">
    <source>
        <dbReference type="EMBL" id="ADG82830.1"/>
    </source>
</evidence>
<keyword evidence="1" id="KW-1133">Transmembrane helix</keyword>
<keyword evidence="1" id="KW-0472">Membrane</keyword>
<dbReference type="Proteomes" id="UP000002377">
    <property type="component" value="Chromosome"/>
</dbReference>
<feature type="transmembrane region" description="Helical" evidence="1">
    <location>
        <begin position="83"/>
        <end position="101"/>
    </location>
</feature>
<accession>D5X8B0</accession>
<dbReference type="AlphaFoldDB" id="D5X8B0"/>
<dbReference type="HOGENOM" id="CLU_1748804_0_0_9"/>
<name>D5X8B0_THEPJ</name>
<evidence type="ECO:0000256" key="1">
    <source>
        <dbReference type="SAM" id="Phobius"/>
    </source>
</evidence>
<gene>
    <name evidence="2" type="ordered locus">TherJR_1983</name>
</gene>
<dbReference type="EMBL" id="CP002028">
    <property type="protein sequence ID" value="ADG82830.1"/>
    <property type="molecule type" value="Genomic_DNA"/>
</dbReference>